<keyword evidence="2" id="KW-0645">Protease</keyword>
<feature type="domain" description="Reverse transcriptase" evidence="14">
    <location>
        <begin position="1226"/>
        <end position="1417"/>
    </location>
</feature>
<dbReference type="InterPro" id="IPR043502">
    <property type="entry name" value="DNA/RNA_pol_sf"/>
</dbReference>
<dbReference type="Gene3D" id="3.30.70.270">
    <property type="match status" value="1"/>
</dbReference>
<keyword evidence="8" id="KW-0378">Hydrolase</keyword>
<dbReference type="PROSITE" id="PS00141">
    <property type="entry name" value="ASP_PROTEASE"/>
    <property type="match status" value="1"/>
</dbReference>
<evidence type="ECO:0000313" key="15">
    <source>
        <dbReference type="EMBL" id="KAJ4798250.1"/>
    </source>
</evidence>
<dbReference type="PROSITE" id="PS50878">
    <property type="entry name" value="RT_POL"/>
    <property type="match status" value="1"/>
</dbReference>
<evidence type="ECO:0000256" key="1">
    <source>
        <dbReference type="ARBA" id="ARBA00012493"/>
    </source>
</evidence>
<feature type="domain" description="CCHC-type" evidence="13">
    <location>
        <begin position="729"/>
        <end position="743"/>
    </location>
</feature>
<feature type="region of interest" description="Disordered" evidence="11">
    <location>
        <begin position="1"/>
        <end position="22"/>
    </location>
</feature>
<dbReference type="GO" id="GO:0004519">
    <property type="term" value="F:endonuclease activity"/>
    <property type="evidence" value="ECO:0007669"/>
    <property type="project" value="UniProtKB-KW"/>
</dbReference>
<dbReference type="InterPro" id="IPR051320">
    <property type="entry name" value="Viral_Replic_Matur_Polypro"/>
</dbReference>
<evidence type="ECO:0000256" key="4">
    <source>
        <dbReference type="ARBA" id="ARBA00022695"/>
    </source>
</evidence>
<evidence type="ECO:0000256" key="11">
    <source>
        <dbReference type="SAM" id="MobiDB-lite"/>
    </source>
</evidence>
<keyword evidence="4" id="KW-0548">Nucleotidyltransferase</keyword>
<dbReference type="PANTHER" id="PTHR33064:SF37">
    <property type="entry name" value="RIBONUCLEASE H"/>
    <property type="match status" value="1"/>
</dbReference>
<evidence type="ECO:0000259" key="13">
    <source>
        <dbReference type="PROSITE" id="PS50158"/>
    </source>
</evidence>
<dbReference type="Gene3D" id="4.10.60.10">
    <property type="entry name" value="Zinc finger, CCHC-type"/>
    <property type="match status" value="1"/>
</dbReference>
<dbReference type="Gene3D" id="3.30.420.10">
    <property type="entry name" value="Ribonuclease H-like superfamily/Ribonuclease H"/>
    <property type="match status" value="1"/>
</dbReference>
<dbReference type="Proteomes" id="UP001140206">
    <property type="component" value="Chromosome 2"/>
</dbReference>
<comment type="caution">
    <text evidence="15">The sequence shown here is derived from an EMBL/GenBank/DDBJ whole genome shotgun (WGS) entry which is preliminary data.</text>
</comment>
<dbReference type="InterPro" id="IPR000315">
    <property type="entry name" value="Znf_B-box"/>
</dbReference>
<reference evidence="15" key="1">
    <citation type="submission" date="2022-08" db="EMBL/GenBank/DDBJ databases">
        <authorList>
            <person name="Marques A."/>
        </authorList>
    </citation>
    <scope>NUCLEOTIDE SEQUENCE</scope>
    <source>
        <strain evidence="15">RhyPub2mFocal</strain>
        <tissue evidence="15">Leaves</tissue>
    </source>
</reference>
<dbReference type="InterPro" id="IPR018061">
    <property type="entry name" value="Retropepsins"/>
</dbReference>
<dbReference type="InterPro" id="IPR000477">
    <property type="entry name" value="RT_dom"/>
</dbReference>
<evidence type="ECO:0000313" key="16">
    <source>
        <dbReference type="Proteomes" id="UP001140206"/>
    </source>
</evidence>
<evidence type="ECO:0000256" key="10">
    <source>
        <dbReference type="PROSITE-ProRule" id="PRU00024"/>
    </source>
</evidence>
<dbReference type="SUPFAM" id="SSF57756">
    <property type="entry name" value="Retrovirus zinc finger-like domains"/>
    <property type="match status" value="1"/>
</dbReference>
<evidence type="ECO:0000259" key="14">
    <source>
        <dbReference type="PROSITE" id="PS50878"/>
    </source>
</evidence>
<evidence type="ECO:0000256" key="2">
    <source>
        <dbReference type="ARBA" id="ARBA00022670"/>
    </source>
</evidence>
<evidence type="ECO:0000256" key="6">
    <source>
        <dbReference type="ARBA" id="ARBA00022750"/>
    </source>
</evidence>
<protein>
    <recommendedName>
        <fullName evidence="1">RNA-directed DNA polymerase</fullName>
        <ecNumber evidence="1">2.7.7.49</ecNumber>
    </recommendedName>
</protein>
<dbReference type="GO" id="GO:0008270">
    <property type="term" value="F:zinc ion binding"/>
    <property type="evidence" value="ECO:0007669"/>
    <property type="project" value="UniProtKB-KW"/>
</dbReference>
<dbReference type="InterPro" id="IPR043128">
    <property type="entry name" value="Rev_trsase/Diguanyl_cyclase"/>
</dbReference>
<keyword evidence="10" id="KW-0863">Zinc-finger</keyword>
<name>A0AAV8G1T5_9POAL</name>
<evidence type="ECO:0000259" key="12">
    <source>
        <dbReference type="PROSITE" id="PS50119"/>
    </source>
</evidence>
<dbReference type="GO" id="GO:0003964">
    <property type="term" value="F:RNA-directed DNA polymerase activity"/>
    <property type="evidence" value="ECO:0007669"/>
    <property type="project" value="UniProtKB-KW"/>
</dbReference>
<dbReference type="CDD" id="cd01647">
    <property type="entry name" value="RT_LTR"/>
    <property type="match status" value="1"/>
</dbReference>
<dbReference type="InterPro" id="IPR036875">
    <property type="entry name" value="Znf_CCHC_sf"/>
</dbReference>
<dbReference type="GO" id="GO:0004190">
    <property type="term" value="F:aspartic-type endopeptidase activity"/>
    <property type="evidence" value="ECO:0007669"/>
    <property type="project" value="UniProtKB-KW"/>
</dbReference>
<feature type="domain" description="B box-type" evidence="12">
    <location>
        <begin position="843"/>
        <end position="887"/>
    </location>
</feature>
<gene>
    <name evidence="15" type="ORF">LUZ62_049496</name>
</gene>
<evidence type="ECO:0000256" key="8">
    <source>
        <dbReference type="ARBA" id="ARBA00022801"/>
    </source>
</evidence>
<dbReference type="Pfam" id="PF17917">
    <property type="entry name" value="RT_RNaseH"/>
    <property type="match status" value="1"/>
</dbReference>
<dbReference type="PROSITE" id="PS50158">
    <property type="entry name" value="ZF_CCHC"/>
    <property type="match status" value="1"/>
</dbReference>
<dbReference type="EMBL" id="JAMFTS010000002">
    <property type="protein sequence ID" value="KAJ4798250.1"/>
    <property type="molecule type" value="Genomic_DNA"/>
</dbReference>
<dbReference type="Gene3D" id="2.40.70.10">
    <property type="entry name" value="Acid Proteases"/>
    <property type="match status" value="1"/>
</dbReference>
<dbReference type="Pfam" id="PF00078">
    <property type="entry name" value="RVT_1"/>
    <property type="match status" value="1"/>
</dbReference>
<dbReference type="Gene3D" id="3.10.10.10">
    <property type="entry name" value="HIV Type 1 Reverse Transcriptase, subunit A, domain 1"/>
    <property type="match status" value="1"/>
</dbReference>
<evidence type="ECO:0000256" key="3">
    <source>
        <dbReference type="ARBA" id="ARBA00022679"/>
    </source>
</evidence>
<accession>A0AAV8G1T5</accession>
<proteinExistence type="predicted"/>
<dbReference type="Pfam" id="PF00077">
    <property type="entry name" value="RVP"/>
    <property type="match status" value="1"/>
</dbReference>
<dbReference type="InterPro" id="IPR001969">
    <property type="entry name" value="Aspartic_peptidase_AS"/>
</dbReference>
<dbReference type="PANTHER" id="PTHR33064">
    <property type="entry name" value="POL PROTEIN"/>
    <property type="match status" value="1"/>
</dbReference>
<evidence type="ECO:0000256" key="5">
    <source>
        <dbReference type="ARBA" id="ARBA00022722"/>
    </source>
</evidence>
<feature type="region of interest" description="Disordered" evidence="11">
    <location>
        <begin position="418"/>
        <end position="445"/>
    </location>
</feature>
<dbReference type="Pfam" id="PF00098">
    <property type="entry name" value="zf-CCHC"/>
    <property type="match status" value="1"/>
</dbReference>
<evidence type="ECO:0000256" key="9">
    <source>
        <dbReference type="ARBA" id="ARBA00022918"/>
    </source>
</evidence>
<keyword evidence="6" id="KW-0064">Aspartyl protease</keyword>
<keyword evidence="10" id="KW-0479">Metal-binding</keyword>
<dbReference type="Pfam" id="PF22909">
    <property type="entry name" value="Caulimovir_coat_dom"/>
    <property type="match status" value="1"/>
</dbReference>
<dbReference type="SUPFAM" id="SSF50630">
    <property type="entry name" value="Acid proteases"/>
    <property type="match status" value="1"/>
</dbReference>
<dbReference type="InterPro" id="IPR036397">
    <property type="entry name" value="RNaseH_sf"/>
</dbReference>
<dbReference type="FunFam" id="3.10.10.10:FF:000007">
    <property type="entry name" value="Retrovirus-related Pol polyprotein from transposon 17.6-like Protein"/>
    <property type="match status" value="1"/>
</dbReference>
<dbReference type="InterPro" id="IPR041373">
    <property type="entry name" value="RT_RNaseH"/>
</dbReference>
<dbReference type="InterPro" id="IPR001878">
    <property type="entry name" value="Znf_CCHC"/>
</dbReference>
<evidence type="ECO:0000256" key="7">
    <source>
        <dbReference type="ARBA" id="ARBA00022759"/>
    </source>
</evidence>
<keyword evidence="5" id="KW-0540">Nuclease</keyword>
<organism evidence="15 16">
    <name type="scientific">Rhynchospora pubera</name>
    <dbReference type="NCBI Taxonomy" id="906938"/>
    <lineage>
        <taxon>Eukaryota</taxon>
        <taxon>Viridiplantae</taxon>
        <taxon>Streptophyta</taxon>
        <taxon>Embryophyta</taxon>
        <taxon>Tracheophyta</taxon>
        <taxon>Spermatophyta</taxon>
        <taxon>Magnoliopsida</taxon>
        <taxon>Liliopsida</taxon>
        <taxon>Poales</taxon>
        <taxon>Cyperaceae</taxon>
        <taxon>Cyperoideae</taxon>
        <taxon>Rhynchosporeae</taxon>
        <taxon>Rhynchospora</taxon>
    </lineage>
</organism>
<dbReference type="PROSITE" id="PS50119">
    <property type="entry name" value="ZF_BBOX"/>
    <property type="match status" value="1"/>
</dbReference>
<dbReference type="SMART" id="SM00343">
    <property type="entry name" value="ZnF_C2HC"/>
    <property type="match status" value="1"/>
</dbReference>
<keyword evidence="3" id="KW-0808">Transferase</keyword>
<sequence>MSRTQTETVGRPSVSGHENQIPTVEDQIRDYRLGSRLRYEAQRRLPRRRQYRRTLESQLSPDAELSVSQFRRAQQVPAETLYQAGWSERNHRVYQHYSDERILVVGDQREIPFISQESYNRLVEEGLQHLHIGVVMVRLYALHRRSAGVNALVVLRDTRWGNDTSLISSMEMDLTDNTQLAYAVPDMMVSIHDFYNHIQLVVQTHGYESWRGGESNLLISRSLIGRLSNTSHTNFRYNVQGVTEHLASRGIRAIPGQPRSTEELRGQRWIIRPPAIPEVQHPQTIQVRSRTDGSLAIRFGGYTATAPAEPAVVGPNDEEELDGEMALMVTIEEPETLEELESIQLLASLSREGPMLDYCPIWDKDEESEKEWLNPFASESDKDKLSHFAYAAEETELEYPKMKAFTKMMESAFSTAESSLTQRRPTEPVMGPVNYPPASTSRQTPMPTIHEIRDHVGRLKGGYAQQHNGRFNLPDAQSDKGAILVLPEDIGQYGDVISRWESITLNVVNDRNWTDNKSKVIFIENLLGDVEKKMFIQWRMAYPHEYEELIAVADDPQNVISCIRRMILLEDPYQGSTEEQTRAYQDLERLSCNHVKDLFNYMNDYKILAAKSGRMYISSELSEKFFRKMPPLIGQELEKAFLDKYPGAAIGVMPRINFSYQYLAERCKQAALQRSLKDLSFCSKIPLPGYYGERKKYGLRKSKTYKGKPHESHVRVFKRKHADKVRKCKCFICGEEGHFARECNRKTGNIARAAIIENMELSDSWDVLSVDLNEPDSDAICSLSEGEVGNVASAVINDLPFGEQSFMMQAEQLSWRSYIQLPEDQRDCPHDWQDNDSVPTGHEKCSMCKEMTTESTRAYCKNCRLTVCPMCSRFRLGRRIRTKVQPIASYDSKDQLINELMSYVQYLLAENGKLKQQLFEARTEDLEAEFDELMKKDKGKTKLRFEDEEVDEEIEMEPRNPTGALRIASANTISTEEIEQFNTVVQDPVRGKRVLNRLYNMEITFEIPGVNPFKVQAILDTGATVCCVNQEIVPQEALEPSAYPIQINGVNSTQIASLKLKNGSMLIESNRFRIPFTYSFSMGKKEGVQMLIGCNFIRSMQGGLRIEGQNVTFYKNITTIATTTDAEVVQAAIPELDLTGLEYIEVREAVAYHQEQESQQFKEKFRPLLNRLKEQGFIGENPLKHWSKNQVTCSLDIINPDLQIQDKPLKHVTPQMKEQFEKHTKALLQLGVIRPSKSRHRTMAIMVNSGTTIDPVTGKEIKGKERMVFNYRSLNDNTHKDQYSLPGINTILKKVGHSKIYSKFDLKSGFHQVAMAPESIEWTAFVVPGGLYEWLVMPFGLKNAPAIFQRKMDQCFAGTEDFIAVYIDDILVFSENEQQHAEHLRKMLEICEKWGLVLSPTKMKIAVREIEFLGAIIGKSKVKLQPHVIKKIVSFDEEKLKEKAGLRAWLGILNYARSYIPKLGTLLGPLYTKTSPHGDKRLKPSDYELIRKIKEKVQNLPDLELPPTGSYIILETDGCMEGWGGICKWKPKKHDPRSIEKICAYASGKFPVIKSTIDAEIHACMETLKALKIHYLDQQEITLRTDCQAIISFFNKSAQNKPSRVRWINFVDYVTGTGVQINFEHIDGKLNSLADALSRLTTKLAVTSEIQEQQELFLAHLEGAFEEADRFKMVLEYLTHIFRSYEGSPRYSLRPDSRIALNNAVRWGASCGQTEEIENYETITCDLLFSRPTLNMEGGMRTRLMELHQAQIQKSLTELEKLLVMSNLQKVRLEQNASKDNWARDALEPVNDNIEKLIEAHSKLRIIQQSIYY</sequence>
<keyword evidence="10" id="KW-0862">Zinc</keyword>
<dbReference type="GO" id="GO:0006508">
    <property type="term" value="P:proteolysis"/>
    <property type="evidence" value="ECO:0007669"/>
    <property type="project" value="UniProtKB-KW"/>
</dbReference>
<keyword evidence="16" id="KW-1185">Reference proteome</keyword>
<dbReference type="GO" id="GO:0003676">
    <property type="term" value="F:nucleic acid binding"/>
    <property type="evidence" value="ECO:0007669"/>
    <property type="project" value="InterPro"/>
</dbReference>
<dbReference type="EC" id="2.7.7.49" evidence="1"/>
<keyword evidence="7" id="KW-0255">Endonuclease</keyword>
<dbReference type="SUPFAM" id="SSF56672">
    <property type="entry name" value="DNA/RNA polymerases"/>
    <property type="match status" value="1"/>
</dbReference>
<keyword evidence="9" id="KW-0695">RNA-directed DNA polymerase</keyword>
<dbReference type="InterPro" id="IPR021109">
    <property type="entry name" value="Peptidase_aspartic_dom_sf"/>
</dbReference>